<feature type="domain" description="HTH LytTR-type" evidence="3">
    <location>
        <begin position="145"/>
        <end position="247"/>
    </location>
</feature>
<dbReference type="SMART" id="SM00448">
    <property type="entry name" value="REC"/>
    <property type="match status" value="1"/>
</dbReference>
<dbReference type="Pfam" id="PF00072">
    <property type="entry name" value="Response_reg"/>
    <property type="match status" value="1"/>
</dbReference>
<evidence type="ECO:0000313" key="5">
    <source>
        <dbReference type="Proteomes" id="UP000293874"/>
    </source>
</evidence>
<dbReference type="InterPro" id="IPR007492">
    <property type="entry name" value="LytTR_DNA-bd_dom"/>
</dbReference>
<evidence type="ECO:0000313" key="4">
    <source>
        <dbReference type="EMBL" id="RZS72098.1"/>
    </source>
</evidence>
<dbReference type="InterPro" id="IPR046947">
    <property type="entry name" value="LytR-like"/>
</dbReference>
<dbReference type="Gene3D" id="3.40.50.2300">
    <property type="match status" value="1"/>
</dbReference>
<dbReference type="OrthoDB" id="1646880at2"/>
<dbReference type="InterPro" id="IPR011006">
    <property type="entry name" value="CheY-like_superfamily"/>
</dbReference>
<dbReference type="GO" id="GO:0000156">
    <property type="term" value="F:phosphorelay response regulator activity"/>
    <property type="evidence" value="ECO:0007669"/>
    <property type="project" value="InterPro"/>
</dbReference>
<name>A0A4Q7MU60_9BACT</name>
<feature type="modified residue" description="4-aspartylphosphate" evidence="1">
    <location>
        <position position="55"/>
    </location>
</feature>
<dbReference type="GO" id="GO:0003677">
    <property type="term" value="F:DNA binding"/>
    <property type="evidence" value="ECO:0007669"/>
    <property type="project" value="InterPro"/>
</dbReference>
<dbReference type="PROSITE" id="PS50110">
    <property type="entry name" value="RESPONSE_REGULATORY"/>
    <property type="match status" value="1"/>
</dbReference>
<dbReference type="InterPro" id="IPR001789">
    <property type="entry name" value="Sig_transdc_resp-reg_receiver"/>
</dbReference>
<feature type="domain" description="Response regulatory" evidence="2">
    <location>
        <begin position="3"/>
        <end position="116"/>
    </location>
</feature>
<gene>
    <name evidence="4" type="ORF">EV199_4013</name>
</gene>
<dbReference type="RefSeq" id="WP_130542549.1">
    <property type="nucleotide sequence ID" value="NZ_CP042431.1"/>
</dbReference>
<dbReference type="PANTHER" id="PTHR37299:SF1">
    <property type="entry name" value="STAGE 0 SPORULATION PROTEIN A HOMOLOG"/>
    <property type="match status" value="1"/>
</dbReference>
<dbReference type="AlphaFoldDB" id="A0A4Q7MU60"/>
<dbReference type="PROSITE" id="PS50930">
    <property type="entry name" value="HTH_LYTTR"/>
    <property type="match status" value="1"/>
</dbReference>
<protein>
    <submittedName>
        <fullName evidence="4">LytTR family two component transcriptional regulator</fullName>
    </submittedName>
</protein>
<comment type="caution">
    <text evidence="4">The sequence shown here is derived from an EMBL/GenBank/DDBJ whole genome shotgun (WGS) entry which is preliminary data.</text>
</comment>
<dbReference type="EMBL" id="SGXA01000002">
    <property type="protein sequence ID" value="RZS72098.1"/>
    <property type="molecule type" value="Genomic_DNA"/>
</dbReference>
<evidence type="ECO:0000259" key="2">
    <source>
        <dbReference type="PROSITE" id="PS50110"/>
    </source>
</evidence>
<evidence type="ECO:0000256" key="1">
    <source>
        <dbReference type="PROSITE-ProRule" id="PRU00169"/>
    </source>
</evidence>
<keyword evidence="1" id="KW-0597">Phosphoprotein</keyword>
<proteinExistence type="predicted"/>
<sequence length="247" mass="28080">MIKSIIIDDEHNSVEALHEMLSRYCPVVAVVATANNINTAKELINLHHPDLIFIDIEMPFGNAFDLLNSISKINFEVIFVTAFDNYAINAIKLSALDYLLKPVSIKELQAAVAKAEVKISSKNINTRIENLLYNLKSPPSSSKRLALPTFEGLIFLDTDDFVRLEASNNYTFIFLKDKSKTVVSRPLKEFESLLDMSNFSRVHHSHIINHNYIKKYHRGRGGYVEMEDGSAIEVSTRKKDEFLSKFI</sequence>
<dbReference type="SMART" id="SM00850">
    <property type="entry name" value="LytTR"/>
    <property type="match status" value="1"/>
</dbReference>
<dbReference type="SUPFAM" id="SSF52172">
    <property type="entry name" value="CheY-like"/>
    <property type="match status" value="1"/>
</dbReference>
<keyword evidence="5" id="KW-1185">Reference proteome</keyword>
<accession>A0A4Q7MU60</accession>
<reference evidence="4 5" key="1">
    <citation type="submission" date="2019-02" db="EMBL/GenBank/DDBJ databases">
        <title>Genomic Encyclopedia of Type Strains, Phase IV (KMG-IV): sequencing the most valuable type-strain genomes for metagenomic binning, comparative biology and taxonomic classification.</title>
        <authorList>
            <person name="Goeker M."/>
        </authorList>
    </citation>
    <scope>NUCLEOTIDE SEQUENCE [LARGE SCALE GENOMIC DNA]</scope>
    <source>
        <strain evidence="4 5">DSM 18116</strain>
    </source>
</reference>
<evidence type="ECO:0000259" key="3">
    <source>
        <dbReference type="PROSITE" id="PS50930"/>
    </source>
</evidence>
<dbReference type="PANTHER" id="PTHR37299">
    <property type="entry name" value="TRANSCRIPTIONAL REGULATOR-RELATED"/>
    <property type="match status" value="1"/>
</dbReference>
<dbReference type="Proteomes" id="UP000293874">
    <property type="component" value="Unassembled WGS sequence"/>
</dbReference>
<dbReference type="Gene3D" id="2.40.50.1020">
    <property type="entry name" value="LytTr DNA-binding domain"/>
    <property type="match status" value="1"/>
</dbReference>
<dbReference type="Pfam" id="PF04397">
    <property type="entry name" value="LytTR"/>
    <property type="match status" value="1"/>
</dbReference>
<organism evidence="4 5">
    <name type="scientific">Pseudobacter ginsenosidimutans</name>
    <dbReference type="NCBI Taxonomy" id="661488"/>
    <lineage>
        <taxon>Bacteria</taxon>
        <taxon>Pseudomonadati</taxon>
        <taxon>Bacteroidota</taxon>
        <taxon>Chitinophagia</taxon>
        <taxon>Chitinophagales</taxon>
        <taxon>Chitinophagaceae</taxon>
        <taxon>Pseudobacter</taxon>
    </lineage>
</organism>